<name>A0A979G2Y8_CHIPD</name>
<proteinExistence type="predicted"/>
<organism evidence="1 2">
    <name type="scientific">Chitinophaga pinensis (strain ATCC 43595 / DSM 2588 / LMG 13176 / NBRC 15968 / NCIMB 11800 / UQM 2034)</name>
    <dbReference type="NCBI Taxonomy" id="485918"/>
    <lineage>
        <taxon>Bacteria</taxon>
        <taxon>Pseudomonadati</taxon>
        <taxon>Bacteroidota</taxon>
        <taxon>Chitinophagia</taxon>
        <taxon>Chitinophagales</taxon>
        <taxon>Chitinophagaceae</taxon>
        <taxon>Chitinophaga</taxon>
    </lineage>
</organism>
<evidence type="ECO:0000313" key="1">
    <source>
        <dbReference type="EMBL" id="ACU59708.1"/>
    </source>
</evidence>
<dbReference type="RefSeq" id="WP_012789884.1">
    <property type="nucleotide sequence ID" value="NC_013132.1"/>
</dbReference>
<reference evidence="1 2" key="2">
    <citation type="journal article" date="2010" name="Stand. Genomic Sci.">
        <title>Complete genome sequence of Chitinophaga pinensis type strain (UQM 2034).</title>
        <authorList>
            <person name="Glavina Del Rio T."/>
            <person name="Abt B."/>
            <person name="Spring S."/>
            <person name="Lapidus A."/>
            <person name="Nolan M."/>
            <person name="Tice H."/>
            <person name="Copeland A."/>
            <person name="Cheng J.F."/>
            <person name="Chen F."/>
            <person name="Bruce D."/>
            <person name="Goodwin L."/>
            <person name="Pitluck S."/>
            <person name="Ivanova N."/>
            <person name="Mavromatis K."/>
            <person name="Mikhailova N."/>
            <person name="Pati A."/>
            <person name="Chen A."/>
            <person name="Palaniappan K."/>
            <person name="Land M."/>
            <person name="Hauser L."/>
            <person name="Chang Y.J."/>
            <person name="Jeffries C.D."/>
            <person name="Chain P."/>
            <person name="Saunders E."/>
            <person name="Detter J.C."/>
            <person name="Brettin T."/>
            <person name="Rohde M."/>
            <person name="Goker M."/>
            <person name="Bristow J."/>
            <person name="Eisen J.A."/>
            <person name="Markowitz V."/>
            <person name="Hugenholtz P."/>
            <person name="Kyrpides N.C."/>
            <person name="Klenk H.P."/>
            <person name="Lucas S."/>
        </authorList>
    </citation>
    <scope>NUCLEOTIDE SEQUENCE [LARGE SCALE GENOMIC DNA]</scope>
    <source>
        <strain evidence="2">ATCC 43595 / DSM 2588 / LMG 13176 / NBRC 15968 / NCIMB 11800 / UQM 2034</strain>
    </source>
</reference>
<sequence>MNTLMYFEQIINVALEEEFEHSKELPVEFIEAVLYGGSRHRRAIKTNFIFFTEELSTDSETLVAVRKHQGKLITLMDKVFSFIPVQHQDDMALPEEKDTEYLLKYLYLSLLSGLHYIERNFSRYIDHDISIPVGERVALSRRAREQLPLIIDTPRMRSIGDILRDIVTKPLLQLVSDHEEREAVTWRKKTYLDKLMKQLKSFSQSIELSATAGMEVQLHGILQRINFNSAAYINYMISMMDDEINEQRSHRDKCTKIIMQQRTINKYVTEKKIAYDVYQMPLKDVLLEWLSCELDCFESMIRLDVMTQSHGHCMN</sequence>
<dbReference type="EMBL" id="CP001699">
    <property type="protein sequence ID" value="ACU59708.1"/>
    <property type="molecule type" value="Genomic_DNA"/>
</dbReference>
<dbReference type="AlphaFoldDB" id="A0A979G2Y8"/>
<dbReference type="KEGG" id="cpi:Cpin_2216"/>
<reference evidence="2" key="1">
    <citation type="submission" date="2009-08" db="EMBL/GenBank/DDBJ databases">
        <title>The complete genome of Chitinophaga pinensis DSM 2588.</title>
        <authorList>
            <consortium name="US DOE Joint Genome Institute (JGI-PGF)"/>
            <person name="Lucas S."/>
            <person name="Copeland A."/>
            <person name="Lapidus A."/>
            <person name="Glavina del Rio T."/>
            <person name="Dalin E."/>
            <person name="Tice H."/>
            <person name="Bruce D."/>
            <person name="Goodwin L."/>
            <person name="Pitluck S."/>
            <person name="Kyrpides N."/>
            <person name="Mavromatis K."/>
            <person name="Ivanova N."/>
            <person name="Mikhailova N."/>
            <person name="Sims D."/>
            <person name="Meinche L."/>
            <person name="Brettin T."/>
            <person name="Detter J.C."/>
            <person name="Han C."/>
            <person name="Larimer F."/>
            <person name="Land M."/>
            <person name="Hauser L."/>
            <person name="Markowitz V."/>
            <person name="Cheng J.-F."/>
            <person name="Hugenholtz P."/>
            <person name="Woyke T."/>
            <person name="Wu D."/>
            <person name="Spring S."/>
            <person name="Klenk H.-P."/>
            <person name="Eisen J.A."/>
        </authorList>
    </citation>
    <scope>NUCLEOTIDE SEQUENCE [LARGE SCALE GENOMIC DNA]</scope>
    <source>
        <strain evidence="2">ATCC 43595 / DSM 2588 / LMG 13176 / NBRC 15968 / NCIMB 11800 / UQM 2034</strain>
    </source>
</reference>
<gene>
    <name evidence="1" type="ordered locus">Cpin_2216</name>
</gene>
<accession>A0A979G2Y8</accession>
<dbReference type="OrthoDB" id="638264at2"/>
<protein>
    <submittedName>
        <fullName evidence="1">Uncharacterized protein</fullName>
    </submittedName>
</protein>
<dbReference type="Proteomes" id="UP000002215">
    <property type="component" value="Chromosome"/>
</dbReference>
<evidence type="ECO:0000313" key="2">
    <source>
        <dbReference type="Proteomes" id="UP000002215"/>
    </source>
</evidence>